<accession>A0A4Q8L414</accession>
<dbReference type="Pfam" id="PF08378">
    <property type="entry name" value="NERD"/>
    <property type="match status" value="1"/>
</dbReference>
<dbReference type="InterPro" id="IPR041679">
    <property type="entry name" value="DNA2/NAM7-like_C"/>
</dbReference>
<dbReference type="Proteomes" id="UP000292627">
    <property type="component" value="Unassembled WGS sequence"/>
</dbReference>
<organism evidence="8 9">
    <name type="scientific">Pseudoxanthomonas winnipegensis</name>
    <dbReference type="NCBI Taxonomy" id="2480810"/>
    <lineage>
        <taxon>Bacteria</taxon>
        <taxon>Pseudomonadati</taxon>
        <taxon>Pseudomonadota</taxon>
        <taxon>Gammaproteobacteria</taxon>
        <taxon>Lysobacterales</taxon>
        <taxon>Lysobacteraceae</taxon>
        <taxon>Pseudoxanthomonas</taxon>
    </lineage>
</organism>
<feature type="domain" description="NERD" evidence="7">
    <location>
        <begin position="25"/>
        <end position="136"/>
    </location>
</feature>
<sequence>MAASERGLSYERGGLMDIKILGGNGLHASEVRAVKRMQESLRQSWFGYASLLVVDDEGSMDVDTMIITHDRLLLVELKEWTGKLESSDSRWYLNGYSKGKSPYEIKRVHAIRISKLLGRELQHKLGYVPRVEAHVVMCGTAGPENLSTTERRFVHTLDEFLKVTGANDYARVVSEAPQNYTDLFDRRGKPRPNSATCRLIFEQFFAGSRVRPKEFSHHSYTAEATPWFRHKLGLFAEFKGHHQEIANDLALMRRWSMSSLGVGNATQEQWAKVALRENRVFALAKSHERGLEEYLLRPLVPLSTSDVSDDFTELYELRRTFSRLDEHLSKVGPAHDPQSRLDLVRALLVPFSELHALGVAHRDIDLHNLWHASDQRSVVISGLAAAFFPERGTVSEVRDLLQGSHVRLPEEAMGVEGEIYDAFRQDVFMLAAAAYRILFPESDLPRDEQGIWQWVSPRQDPYGGALSAWLQRALSWGPADRFENAAAMLAALNECVKPAAASKEEAINTWNEISDGDFIKRGWGQFQIFQHFPPSHGENPGSGQVLRYRSAVDDGPVLVKLWLQVAPNAGTHGLNRRVAAFRSKAEKVRSRETATPHLVDFGLLESGGLLVVTRIEPGKEWQEAIAGVDIPSRRRIAAALIQAVSALHDQQLSHGDIHPGNLLVQSPETPEAGSERVLLLDFLDFGERTQPFNVEYGPSNPASTDGFGRDRFAVYKLVEELLVEESDEQFKQELEVGRSQPQGVPVSLSPLQVEVRRLIEGASESSEAAAPIIVPWNRLQFAGPEFALESDGGGYHFNCKWDKRNDALLDCYVTGLNGAITFVIDPEQRQLRDVRLVTPIPLSELVSASSKSSASIERSIGLLKSNERGPGIQDLLDLILGLDPVLSLLEAKFSPSNSEAAERPEDAGIRIEEIWRALMNTEEESLLEVEVTGAIQENAVGQMRLPYRTANGAAMDFGSDDRVFVSLKDDDNNFAILDILQTSQDELVIDVTRMDARKRIIPGAMLKLESLQSKASRDRKSKAMERVLEHASAIPDLLKYFDPIASPSISPMAPRPSAERIRQLYDDEETSLNERQVEAFQQLIEQGPVGVLQGPPGTGKTTFVGAFIHYLFSEVGVKNVLLVGQSHTAVDAVATKARAMCQRHIFPLSVVRMGQERMLATPMLDAHSRAIQRQMRHSFHREYEHRIAVFSERLGIPTQLSAELASLHRTLDGLVSSIVRYEAELNLAKSETASGDLRERVPELQSQLDEVRELTSRIVRNRFPEEAASLLESENLWESTITLVASAHGVNNPAALSRLKMLLSLSQEWLSVLHAGQANYDQFLVQTRQLVCGTLVGMGQKQLGVADVDFDWVIVDEAARAQASELMIPLQSGRRILLVGDHRQLPPVYEPSHLRAASKSLGISPDSLRQTDFERAFRVTRGVALNTQYRMVEPISDLVSDCFYKDDGVQLRTGRGESQAWCEHLAFPWKSPVTWIDSGAGPDSTGDSDPSKRGKYVNPHEARLVLRLLQRLAAPDKAELLKNIQSSHHPIGVITMYSAQKALLEKELSKAEWAASIRSLIRIDTVDSYQGQENQFIILSLVRDNISETQGFMWEPSRINVSLSRAQERLAIVGAARMWRKRNKLDPLGRVLRFIEEKAALRHPGYAIVTELPEFDFQHAVPEEAENA</sequence>
<protein>
    <submittedName>
        <fullName evidence="8">Nuclease</fullName>
    </submittedName>
</protein>
<dbReference type="SMART" id="SM00382">
    <property type="entry name" value="AAA"/>
    <property type="match status" value="1"/>
</dbReference>
<dbReference type="CDD" id="cd18808">
    <property type="entry name" value="SF1_C_Upf1"/>
    <property type="match status" value="1"/>
</dbReference>
<dbReference type="InterPro" id="IPR027417">
    <property type="entry name" value="P-loop_NTPase"/>
</dbReference>
<dbReference type="GO" id="GO:0043139">
    <property type="term" value="F:5'-3' DNA helicase activity"/>
    <property type="evidence" value="ECO:0007669"/>
    <property type="project" value="TreeGrafter"/>
</dbReference>
<keyword evidence="5" id="KW-0067">ATP-binding</keyword>
<comment type="similarity">
    <text evidence="1">Belongs to the DNA2/NAM7 helicase family.</text>
</comment>
<dbReference type="InterPro" id="IPR000719">
    <property type="entry name" value="Prot_kinase_dom"/>
</dbReference>
<dbReference type="EMBL" id="SHMC01000012">
    <property type="protein sequence ID" value="TAA19948.1"/>
    <property type="molecule type" value="Genomic_DNA"/>
</dbReference>
<dbReference type="OrthoDB" id="9757917at2"/>
<proteinExistence type="inferred from homology"/>
<evidence type="ECO:0000259" key="7">
    <source>
        <dbReference type="PROSITE" id="PS50965"/>
    </source>
</evidence>
<dbReference type="InterPro" id="IPR047187">
    <property type="entry name" value="SF1_C_Upf1"/>
</dbReference>
<evidence type="ECO:0000259" key="6">
    <source>
        <dbReference type="PROSITE" id="PS50011"/>
    </source>
</evidence>
<evidence type="ECO:0000313" key="8">
    <source>
        <dbReference type="EMBL" id="TAA19948.1"/>
    </source>
</evidence>
<dbReference type="InterPro" id="IPR041677">
    <property type="entry name" value="DNA2/NAM7_AAA_11"/>
</dbReference>
<reference evidence="8 9" key="1">
    <citation type="submission" date="2019-02" db="EMBL/GenBank/DDBJ databases">
        <title>WGS of Pseudoxanthomonas species novum from clinical isolates.</title>
        <authorList>
            <person name="Bernier A.-M."/>
            <person name="Bernard K."/>
            <person name="Vachon A."/>
        </authorList>
    </citation>
    <scope>NUCLEOTIDE SEQUENCE [LARGE SCALE GENOMIC DNA]</scope>
    <source>
        <strain evidence="8 9">NML171200</strain>
    </source>
</reference>
<dbReference type="SUPFAM" id="SSF52540">
    <property type="entry name" value="P-loop containing nucleoside triphosphate hydrolases"/>
    <property type="match status" value="1"/>
</dbReference>
<dbReference type="GO" id="GO:0005524">
    <property type="term" value="F:ATP binding"/>
    <property type="evidence" value="ECO:0007669"/>
    <property type="project" value="UniProtKB-KW"/>
</dbReference>
<dbReference type="PROSITE" id="PS50965">
    <property type="entry name" value="NERD"/>
    <property type="match status" value="1"/>
</dbReference>
<comment type="caution">
    <text evidence="8">The sequence shown here is derived from an EMBL/GenBank/DDBJ whole genome shotgun (WGS) entry which is preliminary data.</text>
</comment>
<dbReference type="PANTHER" id="PTHR43788">
    <property type="entry name" value="DNA2/NAM7 HELICASE FAMILY MEMBER"/>
    <property type="match status" value="1"/>
</dbReference>
<evidence type="ECO:0000256" key="1">
    <source>
        <dbReference type="ARBA" id="ARBA00007913"/>
    </source>
</evidence>
<dbReference type="Gene3D" id="3.40.50.300">
    <property type="entry name" value="P-loop containing nucleotide triphosphate hydrolases"/>
    <property type="match status" value="2"/>
</dbReference>
<keyword evidence="2" id="KW-0547">Nucleotide-binding</keyword>
<gene>
    <name evidence="8" type="ORF">EA660_19410</name>
</gene>
<evidence type="ECO:0000256" key="3">
    <source>
        <dbReference type="ARBA" id="ARBA00022801"/>
    </source>
</evidence>
<dbReference type="InterPro" id="IPR050534">
    <property type="entry name" value="Coronavir_polyprotein_1ab"/>
</dbReference>
<dbReference type="PANTHER" id="PTHR43788:SF8">
    <property type="entry name" value="DNA-BINDING PROTEIN SMUBP-2"/>
    <property type="match status" value="1"/>
</dbReference>
<dbReference type="Pfam" id="PF13087">
    <property type="entry name" value="AAA_12"/>
    <property type="match status" value="1"/>
</dbReference>
<evidence type="ECO:0000256" key="2">
    <source>
        <dbReference type="ARBA" id="ARBA00022741"/>
    </source>
</evidence>
<dbReference type="InterPro" id="IPR003593">
    <property type="entry name" value="AAA+_ATPase"/>
</dbReference>
<dbReference type="Gene3D" id="1.10.510.10">
    <property type="entry name" value="Transferase(Phosphotransferase) domain 1"/>
    <property type="match status" value="2"/>
</dbReference>
<name>A0A4Q8L414_9GAMM</name>
<dbReference type="GO" id="GO:0016787">
    <property type="term" value="F:hydrolase activity"/>
    <property type="evidence" value="ECO:0007669"/>
    <property type="project" value="UniProtKB-KW"/>
</dbReference>
<dbReference type="CDD" id="cd17934">
    <property type="entry name" value="DEXXQc_Upf1-like"/>
    <property type="match status" value="1"/>
</dbReference>
<dbReference type="InterPro" id="IPR011528">
    <property type="entry name" value="NERD"/>
</dbReference>
<keyword evidence="4" id="KW-0347">Helicase</keyword>
<dbReference type="GO" id="GO:0004672">
    <property type="term" value="F:protein kinase activity"/>
    <property type="evidence" value="ECO:0007669"/>
    <property type="project" value="InterPro"/>
</dbReference>
<evidence type="ECO:0000256" key="4">
    <source>
        <dbReference type="ARBA" id="ARBA00022806"/>
    </source>
</evidence>
<feature type="domain" description="Protein kinase" evidence="6">
    <location>
        <begin position="158"/>
        <end position="496"/>
    </location>
</feature>
<dbReference type="Pfam" id="PF13086">
    <property type="entry name" value="AAA_11"/>
    <property type="match status" value="1"/>
</dbReference>
<evidence type="ECO:0000313" key="9">
    <source>
        <dbReference type="Proteomes" id="UP000292627"/>
    </source>
</evidence>
<keyword evidence="3" id="KW-0378">Hydrolase</keyword>
<dbReference type="PROSITE" id="PS50011">
    <property type="entry name" value="PROTEIN_KINASE_DOM"/>
    <property type="match status" value="1"/>
</dbReference>
<dbReference type="SUPFAM" id="SSF56112">
    <property type="entry name" value="Protein kinase-like (PK-like)"/>
    <property type="match status" value="2"/>
</dbReference>
<dbReference type="InterPro" id="IPR011009">
    <property type="entry name" value="Kinase-like_dom_sf"/>
</dbReference>
<evidence type="ECO:0000256" key="5">
    <source>
        <dbReference type="ARBA" id="ARBA00022840"/>
    </source>
</evidence>